<keyword evidence="3" id="KW-1185">Reference proteome</keyword>
<dbReference type="AlphaFoldDB" id="A0A926ED28"/>
<protein>
    <submittedName>
        <fullName evidence="2">Zinc dependent phospholipase C family protein</fullName>
    </submittedName>
</protein>
<evidence type="ECO:0000259" key="1">
    <source>
        <dbReference type="Pfam" id="PF00882"/>
    </source>
</evidence>
<evidence type="ECO:0000313" key="3">
    <source>
        <dbReference type="Proteomes" id="UP000655830"/>
    </source>
</evidence>
<dbReference type="Pfam" id="PF00882">
    <property type="entry name" value="Zn_dep_PLPC"/>
    <property type="match status" value="1"/>
</dbReference>
<dbReference type="Proteomes" id="UP000655830">
    <property type="component" value="Unassembled WGS sequence"/>
</dbReference>
<dbReference type="SUPFAM" id="SSF48537">
    <property type="entry name" value="Phospholipase C/P1 nuclease"/>
    <property type="match status" value="1"/>
</dbReference>
<name>A0A926ED28_9FIRM</name>
<gene>
    <name evidence="2" type="ORF">H8718_00980</name>
</gene>
<organism evidence="2 3">
    <name type="scientific">Zhenhengia yiwuensis</name>
    <dbReference type="NCBI Taxonomy" id="2763666"/>
    <lineage>
        <taxon>Bacteria</taxon>
        <taxon>Bacillati</taxon>
        <taxon>Bacillota</taxon>
        <taxon>Clostridia</taxon>
        <taxon>Lachnospirales</taxon>
        <taxon>Lachnospiraceae</taxon>
        <taxon>Zhenhengia</taxon>
    </lineage>
</organism>
<dbReference type="RefSeq" id="WP_249331181.1">
    <property type="nucleotide sequence ID" value="NZ_JACRSY010000001.1"/>
</dbReference>
<dbReference type="GO" id="GO:0016788">
    <property type="term" value="F:hydrolase activity, acting on ester bonds"/>
    <property type="evidence" value="ECO:0007669"/>
    <property type="project" value="InterPro"/>
</dbReference>
<evidence type="ECO:0000313" key="2">
    <source>
        <dbReference type="EMBL" id="MBC8578113.1"/>
    </source>
</evidence>
<feature type="domain" description="Phospholipase C/D" evidence="1">
    <location>
        <begin position="5"/>
        <end position="144"/>
    </location>
</feature>
<reference evidence="2" key="1">
    <citation type="submission" date="2020-08" db="EMBL/GenBank/DDBJ databases">
        <title>Genome public.</title>
        <authorList>
            <person name="Liu C."/>
            <person name="Sun Q."/>
        </authorList>
    </citation>
    <scope>NUCLEOTIDE SEQUENCE</scope>
    <source>
        <strain evidence="2">NSJ-12</strain>
    </source>
</reference>
<dbReference type="InterPro" id="IPR029002">
    <property type="entry name" value="PLPC/GPLD1"/>
</dbReference>
<comment type="caution">
    <text evidence="2">The sequence shown here is derived from an EMBL/GenBank/DDBJ whole genome shotgun (WGS) entry which is preliminary data.</text>
</comment>
<dbReference type="InterPro" id="IPR008947">
    <property type="entry name" value="PLipase_C/P1_nuclease_dom_sf"/>
</dbReference>
<proteinExistence type="predicted"/>
<accession>A0A926ED28</accession>
<sequence>MKVKTHQVIAHTAYELVKAYLPITFNEKAISLGAGMPDLAPHRRFKAHNIKIAAKEWESFTEFVHKRRYTIWLISYAAGIMSHYISDTFCYAHNFHDLSLRQHRKYEVYMQRHIRDLTQHFDISLIFKKWNELRKKGIDAYIYMENESYKAEIANCHTMHERMELDVNKAVLNSAVWMLEIAFVLYPTFIEGVATKYT</sequence>
<dbReference type="EMBL" id="JACRSY010000001">
    <property type="protein sequence ID" value="MBC8578113.1"/>
    <property type="molecule type" value="Genomic_DNA"/>
</dbReference>